<evidence type="ECO:0000313" key="1">
    <source>
        <dbReference type="EMBL" id="KAH7946540.1"/>
    </source>
</evidence>
<dbReference type="Proteomes" id="UP000821837">
    <property type="component" value="Chromosome 6"/>
</dbReference>
<reference evidence="1" key="1">
    <citation type="journal article" date="2020" name="Cell">
        <title>Large-Scale Comparative Analyses of Tick Genomes Elucidate Their Genetic Diversity and Vector Capacities.</title>
        <authorList>
            <consortium name="Tick Genome and Microbiome Consortium (TIGMIC)"/>
            <person name="Jia N."/>
            <person name="Wang J."/>
            <person name="Shi W."/>
            <person name="Du L."/>
            <person name="Sun Y."/>
            <person name="Zhan W."/>
            <person name="Jiang J.F."/>
            <person name="Wang Q."/>
            <person name="Zhang B."/>
            <person name="Ji P."/>
            <person name="Bell-Sakyi L."/>
            <person name="Cui X.M."/>
            <person name="Yuan T.T."/>
            <person name="Jiang B.G."/>
            <person name="Yang W.F."/>
            <person name="Lam T.T."/>
            <person name="Chang Q.C."/>
            <person name="Ding S.J."/>
            <person name="Wang X.J."/>
            <person name="Zhu J.G."/>
            <person name="Ruan X.D."/>
            <person name="Zhao L."/>
            <person name="Wei J.T."/>
            <person name="Ye R.Z."/>
            <person name="Que T.C."/>
            <person name="Du C.H."/>
            <person name="Zhou Y.H."/>
            <person name="Cheng J.X."/>
            <person name="Dai P.F."/>
            <person name="Guo W.B."/>
            <person name="Han X.H."/>
            <person name="Huang E.J."/>
            <person name="Li L.F."/>
            <person name="Wei W."/>
            <person name="Gao Y.C."/>
            <person name="Liu J.Z."/>
            <person name="Shao H.Z."/>
            <person name="Wang X."/>
            <person name="Wang C.C."/>
            <person name="Yang T.C."/>
            <person name="Huo Q.B."/>
            <person name="Li W."/>
            <person name="Chen H.Y."/>
            <person name="Chen S.E."/>
            <person name="Zhou L.G."/>
            <person name="Ni X.B."/>
            <person name="Tian J.H."/>
            <person name="Sheng Y."/>
            <person name="Liu T."/>
            <person name="Pan Y.S."/>
            <person name="Xia L.Y."/>
            <person name="Li J."/>
            <person name="Zhao F."/>
            <person name="Cao W.C."/>
        </authorList>
    </citation>
    <scope>NUCLEOTIDE SEQUENCE</scope>
    <source>
        <strain evidence="1">Rsan-2018</strain>
    </source>
</reference>
<dbReference type="VEuPathDB" id="VectorBase:RSAN_027493"/>
<protein>
    <submittedName>
        <fullName evidence="1">Uncharacterized protein</fullName>
    </submittedName>
</protein>
<dbReference type="AlphaFoldDB" id="A0A9D4PKW6"/>
<gene>
    <name evidence="1" type="ORF">HPB52_000933</name>
</gene>
<name>A0A9D4PKW6_RHISA</name>
<sequence>MGVRFQLELPVTSPTETLQLDCINGCGPITTWKGSIALPAQFFRFGSTYWDAVLSTEIFQCRVDKHGGGKEFYEKPPERVGRSLNAKTPDTSLDCHLKTAQQVAAAHAAACEAVDVELGDAVTTWVSAGWCTFLERSETLKQWQRLATPGLGDLFEDQGSGVRLKGGLPVQPPLQAPQDCLGK</sequence>
<proteinExistence type="predicted"/>
<keyword evidence="2" id="KW-1185">Reference proteome</keyword>
<reference evidence="1" key="2">
    <citation type="submission" date="2021-09" db="EMBL/GenBank/DDBJ databases">
        <authorList>
            <person name="Jia N."/>
            <person name="Wang J."/>
            <person name="Shi W."/>
            <person name="Du L."/>
            <person name="Sun Y."/>
            <person name="Zhan W."/>
            <person name="Jiang J."/>
            <person name="Wang Q."/>
            <person name="Zhang B."/>
            <person name="Ji P."/>
            <person name="Sakyi L.B."/>
            <person name="Cui X."/>
            <person name="Yuan T."/>
            <person name="Jiang B."/>
            <person name="Yang W."/>
            <person name="Lam T.T.-Y."/>
            <person name="Chang Q."/>
            <person name="Ding S."/>
            <person name="Wang X."/>
            <person name="Zhu J."/>
            <person name="Ruan X."/>
            <person name="Zhao L."/>
            <person name="Wei J."/>
            <person name="Que T."/>
            <person name="Du C."/>
            <person name="Cheng J."/>
            <person name="Dai P."/>
            <person name="Han X."/>
            <person name="Huang E."/>
            <person name="Gao Y."/>
            <person name="Liu J."/>
            <person name="Shao H."/>
            <person name="Ye R."/>
            <person name="Li L."/>
            <person name="Wei W."/>
            <person name="Wang X."/>
            <person name="Wang C."/>
            <person name="Huo Q."/>
            <person name="Li W."/>
            <person name="Guo W."/>
            <person name="Chen H."/>
            <person name="Chen S."/>
            <person name="Zhou L."/>
            <person name="Zhou L."/>
            <person name="Ni X."/>
            <person name="Tian J."/>
            <person name="Zhou Y."/>
            <person name="Sheng Y."/>
            <person name="Liu T."/>
            <person name="Pan Y."/>
            <person name="Xia L."/>
            <person name="Li J."/>
            <person name="Zhao F."/>
            <person name="Cao W."/>
        </authorList>
    </citation>
    <scope>NUCLEOTIDE SEQUENCE</scope>
    <source>
        <strain evidence="1">Rsan-2018</strain>
        <tissue evidence="1">Larvae</tissue>
    </source>
</reference>
<accession>A0A9D4PKW6</accession>
<evidence type="ECO:0000313" key="2">
    <source>
        <dbReference type="Proteomes" id="UP000821837"/>
    </source>
</evidence>
<dbReference type="EMBL" id="JABSTV010001252">
    <property type="protein sequence ID" value="KAH7946540.1"/>
    <property type="molecule type" value="Genomic_DNA"/>
</dbReference>
<organism evidence="1 2">
    <name type="scientific">Rhipicephalus sanguineus</name>
    <name type="common">Brown dog tick</name>
    <name type="synonym">Ixodes sanguineus</name>
    <dbReference type="NCBI Taxonomy" id="34632"/>
    <lineage>
        <taxon>Eukaryota</taxon>
        <taxon>Metazoa</taxon>
        <taxon>Ecdysozoa</taxon>
        <taxon>Arthropoda</taxon>
        <taxon>Chelicerata</taxon>
        <taxon>Arachnida</taxon>
        <taxon>Acari</taxon>
        <taxon>Parasitiformes</taxon>
        <taxon>Ixodida</taxon>
        <taxon>Ixodoidea</taxon>
        <taxon>Ixodidae</taxon>
        <taxon>Rhipicephalinae</taxon>
        <taxon>Rhipicephalus</taxon>
        <taxon>Rhipicephalus</taxon>
    </lineage>
</organism>
<comment type="caution">
    <text evidence="1">The sequence shown here is derived from an EMBL/GenBank/DDBJ whole genome shotgun (WGS) entry which is preliminary data.</text>
</comment>